<evidence type="ECO:0000313" key="1">
    <source>
        <dbReference type="EMBL" id="MFC5719612.1"/>
    </source>
</evidence>
<evidence type="ECO:0000313" key="2">
    <source>
        <dbReference type="Proteomes" id="UP001596083"/>
    </source>
</evidence>
<organism evidence="1 2">
    <name type="scientific">Streptomyces gamaensis</name>
    <dbReference type="NCBI Taxonomy" id="1763542"/>
    <lineage>
        <taxon>Bacteria</taxon>
        <taxon>Bacillati</taxon>
        <taxon>Actinomycetota</taxon>
        <taxon>Actinomycetes</taxon>
        <taxon>Kitasatosporales</taxon>
        <taxon>Streptomycetaceae</taxon>
        <taxon>Streptomyces</taxon>
    </lineage>
</organism>
<protein>
    <submittedName>
        <fullName evidence="1">Uncharacterized protein</fullName>
    </submittedName>
</protein>
<name>A0ABW0YUY8_9ACTN</name>
<comment type="caution">
    <text evidence="1">The sequence shown here is derived from an EMBL/GenBank/DDBJ whole genome shotgun (WGS) entry which is preliminary data.</text>
</comment>
<reference evidence="2" key="1">
    <citation type="journal article" date="2019" name="Int. J. Syst. Evol. Microbiol.">
        <title>The Global Catalogue of Microorganisms (GCM) 10K type strain sequencing project: providing services to taxonomists for standard genome sequencing and annotation.</title>
        <authorList>
            <consortium name="The Broad Institute Genomics Platform"/>
            <consortium name="The Broad Institute Genome Sequencing Center for Infectious Disease"/>
            <person name="Wu L."/>
            <person name="Ma J."/>
        </authorList>
    </citation>
    <scope>NUCLEOTIDE SEQUENCE [LARGE SCALE GENOMIC DNA]</scope>
    <source>
        <strain evidence="2">CGMCC 4.7304</strain>
    </source>
</reference>
<sequence length="74" mass="7989">MDFEELFAGPPGESGPERAARLAAARDILIELWEQSHTDEIAFLNAVYAAQLGGVAVLNGKVRALQPDRVRKAA</sequence>
<dbReference type="RefSeq" id="WP_390314720.1">
    <property type="nucleotide sequence ID" value="NZ_JBHSPB010000003.1"/>
</dbReference>
<gene>
    <name evidence="1" type="ORF">ACFP1Z_05390</name>
</gene>
<accession>A0ABW0YUY8</accession>
<dbReference type="EMBL" id="JBHSPB010000003">
    <property type="protein sequence ID" value="MFC5719612.1"/>
    <property type="molecule type" value="Genomic_DNA"/>
</dbReference>
<proteinExistence type="predicted"/>
<keyword evidence="2" id="KW-1185">Reference proteome</keyword>
<dbReference type="Proteomes" id="UP001596083">
    <property type="component" value="Unassembled WGS sequence"/>
</dbReference>